<evidence type="ECO:0000256" key="1">
    <source>
        <dbReference type="ARBA" id="ARBA00001917"/>
    </source>
</evidence>
<evidence type="ECO:0000256" key="4">
    <source>
        <dbReference type="ARBA" id="ARBA00022630"/>
    </source>
</evidence>
<evidence type="ECO:0000256" key="8">
    <source>
        <dbReference type="ARBA" id="ARBA00023004"/>
    </source>
</evidence>
<dbReference type="AlphaFoldDB" id="A0A3N0GH18"/>
<keyword evidence="13" id="KW-1185">Reference proteome</keyword>
<reference evidence="12 13" key="1">
    <citation type="submission" date="2018-11" db="EMBL/GenBank/DDBJ databases">
        <authorList>
            <person name="Li F."/>
        </authorList>
    </citation>
    <scope>NUCLEOTIDE SEQUENCE [LARGE SCALE GENOMIC DNA]</scope>
    <source>
        <strain evidence="12 13">Gsoil 818</strain>
    </source>
</reference>
<dbReference type="PANTHER" id="PTHR42917">
    <property type="entry name" value="2,4-DIENOYL-COA REDUCTASE"/>
    <property type="match status" value="1"/>
</dbReference>
<dbReference type="OrthoDB" id="3169239at2"/>
<dbReference type="Gene3D" id="3.40.50.720">
    <property type="entry name" value="NAD(P)-binding Rossmann-like Domain"/>
    <property type="match status" value="1"/>
</dbReference>
<gene>
    <name evidence="12" type="ORF">EFL26_21610</name>
</gene>
<dbReference type="Pfam" id="PF07992">
    <property type="entry name" value="Pyr_redox_2"/>
    <property type="match status" value="1"/>
</dbReference>
<comment type="cofactor">
    <cofactor evidence="1">
        <name>FMN</name>
        <dbReference type="ChEBI" id="CHEBI:58210"/>
    </cofactor>
</comment>
<keyword evidence="9" id="KW-0411">Iron-sulfur</keyword>
<dbReference type="EMBL" id="RJSF01000047">
    <property type="protein sequence ID" value="RNM11755.1"/>
    <property type="molecule type" value="Genomic_DNA"/>
</dbReference>
<dbReference type="RefSeq" id="WP_123224986.1">
    <property type="nucleotide sequence ID" value="NZ_RJSF01000047.1"/>
</dbReference>
<keyword evidence="8" id="KW-0408">Iron</keyword>
<dbReference type="Gene3D" id="3.20.20.70">
    <property type="entry name" value="Aldolase class I"/>
    <property type="match status" value="1"/>
</dbReference>
<evidence type="ECO:0000313" key="13">
    <source>
        <dbReference type="Proteomes" id="UP000279994"/>
    </source>
</evidence>
<dbReference type="GO" id="GO:0008670">
    <property type="term" value="F:2,4-dienoyl-CoA reductase (NADPH) activity"/>
    <property type="evidence" value="ECO:0007669"/>
    <property type="project" value="TreeGrafter"/>
</dbReference>
<dbReference type="SUPFAM" id="SSF51395">
    <property type="entry name" value="FMN-linked oxidoreductases"/>
    <property type="match status" value="1"/>
</dbReference>
<dbReference type="GO" id="GO:0051536">
    <property type="term" value="F:iron-sulfur cluster binding"/>
    <property type="evidence" value="ECO:0007669"/>
    <property type="project" value="UniProtKB-KW"/>
</dbReference>
<evidence type="ECO:0000313" key="12">
    <source>
        <dbReference type="EMBL" id="RNM11755.1"/>
    </source>
</evidence>
<protein>
    <submittedName>
        <fullName evidence="12">NADPH-dependent 2,4-dienoyl-CoA reductase</fullName>
    </submittedName>
</protein>
<proteinExistence type="inferred from homology"/>
<comment type="cofactor">
    <cofactor evidence="2">
        <name>[4Fe-4S] cluster</name>
        <dbReference type="ChEBI" id="CHEBI:49883"/>
    </cofactor>
</comment>
<evidence type="ECO:0000256" key="6">
    <source>
        <dbReference type="ARBA" id="ARBA00022723"/>
    </source>
</evidence>
<dbReference type="SUPFAM" id="SSF51971">
    <property type="entry name" value="Nucleotide-binding domain"/>
    <property type="match status" value="1"/>
</dbReference>
<accession>A0A3N0GH18</accession>
<dbReference type="GO" id="GO:0033543">
    <property type="term" value="P:fatty acid beta-oxidation, unsaturated, even number, reductase/isomerase pathway"/>
    <property type="evidence" value="ECO:0007669"/>
    <property type="project" value="TreeGrafter"/>
</dbReference>
<comment type="caution">
    <text evidence="12">The sequence shown here is derived from an EMBL/GenBank/DDBJ whole genome shotgun (WGS) entry which is preliminary data.</text>
</comment>
<dbReference type="PRINTS" id="PR00469">
    <property type="entry name" value="PNDRDTASEII"/>
</dbReference>
<keyword evidence="7" id="KW-0560">Oxidoreductase</keyword>
<comment type="similarity">
    <text evidence="3">In the N-terminal section; belongs to the NADH:flavin oxidoreductase/NADH oxidase family.</text>
</comment>
<evidence type="ECO:0000256" key="9">
    <source>
        <dbReference type="ARBA" id="ARBA00023014"/>
    </source>
</evidence>
<dbReference type="InterPro" id="IPR001155">
    <property type="entry name" value="OxRdtase_FMN_N"/>
</dbReference>
<evidence type="ECO:0000259" key="10">
    <source>
        <dbReference type="Pfam" id="PF00724"/>
    </source>
</evidence>
<evidence type="ECO:0000256" key="2">
    <source>
        <dbReference type="ARBA" id="ARBA00001966"/>
    </source>
</evidence>
<sequence>MSAYPHLLAPLDLGHVVLPNRVIMGSMHLGLEEVEGGFERMAAFYAERACHDVAMIVTGGIAPNEPGRHIEHGAAMTRAEDVANHRVITDAVHEAGGRIAMQVLHFGRYAGHDGLVAPSAIQAPINKRAPRALTAAEVEQTIDDFARAAELARQAGYDGVEVMGSEGYLINTFLAARTNQRDDAWGGDPERRRRFATEIVRRTRQRVGDDFIVMFRMSMLDLVPGGSSLDDNLVLAKELEAAGASIINSGIGWHESRVPTIATSVPRAAFTEVTAKVKQSIGIPVVASNRINAPDVAERLLADGVSDLVSLARPFLADPEFVTKAAHGRADRINTCIGCNQACIDHTLSRRITSCLVNPLAANETIIELSPVRTRKHVAIVGAGPAGMACALATARRGHRVELLDGAETLGGQFDLARRIPGKEEFAHTLRYFTTELAENDVEVALGRHVSAQELAAAAYDEIVIATGVRPRVPEVEGIDHPSVVGYLDVLNGADVGDRVAIMGAGGIGFDIAEFITQDHPSHSLDVEAFSAHWGFDPHGEGDGGLVEPRQARSRREVYLLQRKPSKVGAGLGVTTGWIHRAELAARGVVMIPDVRYVRVDDEGLHVEISGAPSVLAVDTVVLCTGQESRRDLHDQLTAMGVSSHVIGGAAVAAELDAKRAIKQGVELAASL</sequence>
<evidence type="ECO:0000256" key="7">
    <source>
        <dbReference type="ARBA" id="ARBA00023002"/>
    </source>
</evidence>
<evidence type="ECO:0000256" key="5">
    <source>
        <dbReference type="ARBA" id="ARBA00022643"/>
    </source>
</evidence>
<evidence type="ECO:0000259" key="11">
    <source>
        <dbReference type="Pfam" id="PF07992"/>
    </source>
</evidence>
<dbReference type="InterPro" id="IPR013785">
    <property type="entry name" value="Aldolase_TIM"/>
</dbReference>
<dbReference type="GO" id="GO:0010181">
    <property type="term" value="F:FMN binding"/>
    <property type="evidence" value="ECO:0007669"/>
    <property type="project" value="InterPro"/>
</dbReference>
<dbReference type="SUPFAM" id="SSF51905">
    <property type="entry name" value="FAD/NAD(P)-binding domain"/>
    <property type="match status" value="1"/>
</dbReference>
<dbReference type="Proteomes" id="UP000279994">
    <property type="component" value="Unassembled WGS sequence"/>
</dbReference>
<name>A0A3N0GH18_9ACTN</name>
<dbReference type="Pfam" id="PF00724">
    <property type="entry name" value="Oxidored_FMN"/>
    <property type="match status" value="1"/>
</dbReference>
<dbReference type="PANTHER" id="PTHR42917:SF2">
    <property type="entry name" value="2,4-DIENOYL-COA REDUCTASE [(2E)-ENOYL-COA-PRODUCING]"/>
    <property type="match status" value="1"/>
</dbReference>
<dbReference type="InterPro" id="IPR036188">
    <property type="entry name" value="FAD/NAD-bd_sf"/>
</dbReference>
<dbReference type="Gene3D" id="3.50.50.60">
    <property type="entry name" value="FAD/NAD(P)-binding domain"/>
    <property type="match status" value="1"/>
</dbReference>
<dbReference type="InterPro" id="IPR051793">
    <property type="entry name" value="NADH:flavin_oxidoreductase"/>
</dbReference>
<dbReference type="CDD" id="cd02930">
    <property type="entry name" value="DCR_FMN"/>
    <property type="match status" value="1"/>
</dbReference>
<keyword evidence="5" id="KW-0288">FMN</keyword>
<keyword evidence="4" id="KW-0285">Flavoprotein</keyword>
<dbReference type="GO" id="GO:0046872">
    <property type="term" value="F:metal ion binding"/>
    <property type="evidence" value="ECO:0007669"/>
    <property type="project" value="UniProtKB-KW"/>
</dbReference>
<keyword evidence="6" id="KW-0479">Metal-binding</keyword>
<dbReference type="InterPro" id="IPR023753">
    <property type="entry name" value="FAD/NAD-binding_dom"/>
</dbReference>
<feature type="domain" description="NADH:flavin oxidoreductase/NADH oxidase N-terminal" evidence="10">
    <location>
        <begin position="7"/>
        <end position="331"/>
    </location>
</feature>
<dbReference type="PRINTS" id="PR00368">
    <property type="entry name" value="FADPNR"/>
</dbReference>
<evidence type="ECO:0000256" key="3">
    <source>
        <dbReference type="ARBA" id="ARBA00011048"/>
    </source>
</evidence>
<feature type="domain" description="FAD/NAD(P)-binding" evidence="11">
    <location>
        <begin position="377"/>
        <end position="642"/>
    </location>
</feature>
<organism evidence="12 13">
    <name type="scientific">Nocardioides pocheonensis</name>
    <dbReference type="NCBI Taxonomy" id="661485"/>
    <lineage>
        <taxon>Bacteria</taxon>
        <taxon>Bacillati</taxon>
        <taxon>Actinomycetota</taxon>
        <taxon>Actinomycetes</taxon>
        <taxon>Propionibacteriales</taxon>
        <taxon>Nocardioidaceae</taxon>
        <taxon>Nocardioides</taxon>
    </lineage>
</organism>